<protein>
    <submittedName>
        <fullName evidence="2">Uncharacterized protein</fullName>
    </submittedName>
</protein>
<evidence type="ECO:0000313" key="2">
    <source>
        <dbReference type="EMBL" id="GBM88482.1"/>
    </source>
</evidence>
<dbReference type="EMBL" id="BGPR01003466">
    <property type="protein sequence ID" value="GBM88482.1"/>
    <property type="molecule type" value="Genomic_DNA"/>
</dbReference>
<dbReference type="AlphaFoldDB" id="A0A4Y2JGQ8"/>
<sequence>MTPFTAEEFSQNQHHITSPKKLVGESNSFILNFNGKEKYKNDKLPEGPKSPQKPKRPLGPQLQIHLTRSEKHKGILKYMKKRSSEDIKPNGSKTTLEPRWPCINNPLEKFRFKRLIKLKP</sequence>
<feature type="region of interest" description="Disordered" evidence="1">
    <location>
        <begin position="35"/>
        <end position="62"/>
    </location>
</feature>
<dbReference type="Proteomes" id="UP000499080">
    <property type="component" value="Unassembled WGS sequence"/>
</dbReference>
<proteinExistence type="predicted"/>
<reference evidence="2 3" key="1">
    <citation type="journal article" date="2019" name="Sci. Rep.">
        <title>Orb-weaving spider Araneus ventricosus genome elucidates the spidroin gene catalogue.</title>
        <authorList>
            <person name="Kono N."/>
            <person name="Nakamura H."/>
            <person name="Ohtoshi R."/>
            <person name="Moran D.A.P."/>
            <person name="Shinohara A."/>
            <person name="Yoshida Y."/>
            <person name="Fujiwara M."/>
            <person name="Mori M."/>
            <person name="Tomita M."/>
            <person name="Arakawa K."/>
        </authorList>
    </citation>
    <scope>NUCLEOTIDE SEQUENCE [LARGE SCALE GENOMIC DNA]</scope>
</reference>
<accession>A0A4Y2JGQ8</accession>
<evidence type="ECO:0000256" key="1">
    <source>
        <dbReference type="SAM" id="MobiDB-lite"/>
    </source>
</evidence>
<keyword evidence="3" id="KW-1185">Reference proteome</keyword>
<feature type="region of interest" description="Disordered" evidence="1">
    <location>
        <begin position="80"/>
        <end position="99"/>
    </location>
</feature>
<gene>
    <name evidence="2" type="ORF">AVEN_18835_1</name>
</gene>
<feature type="compositionally biased region" description="Basic and acidic residues" evidence="1">
    <location>
        <begin position="35"/>
        <end position="46"/>
    </location>
</feature>
<name>A0A4Y2JGQ8_ARAVE</name>
<evidence type="ECO:0000313" key="3">
    <source>
        <dbReference type="Proteomes" id="UP000499080"/>
    </source>
</evidence>
<comment type="caution">
    <text evidence="2">The sequence shown here is derived from an EMBL/GenBank/DDBJ whole genome shotgun (WGS) entry which is preliminary data.</text>
</comment>
<feature type="region of interest" description="Disordered" evidence="1">
    <location>
        <begin position="1"/>
        <end position="21"/>
    </location>
</feature>
<organism evidence="2 3">
    <name type="scientific">Araneus ventricosus</name>
    <name type="common">Orbweaver spider</name>
    <name type="synonym">Epeira ventricosa</name>
    <dbReference type="NCBI Taxonomy" id="182803"/>
    <lineage>
        <taxon>Eukaryota</taxon>
        <taxon>Metazoa</taxon>
        <taxon>Ecdysozoa</taxon>
        <taxon>Arthropoda</taxon>
        <taxon>Chelicerata</taxon>
        <taxon>Arachnida</taxon>
        <taxon>Araneae</taxon>
        <taxon>Araneomorphae</taxon>
        <taxon>Entelegynae</taxon>
        <taxon>Araneoidea</taxon>
        <taxon>Araneidae</taxon>
        <taxon>Araneus</taxon>
    </lineage>
</organism>